<dbReference type="EMBL" id="CM045758">
    <property type="protein sequence ID" value="KAI8031940.1"/>
    <property type="molecule type" value="Genomic_DNA"/>
</dbReference>
<keyword evidence="2" id="KW-1185">Reference proteome</keyword>
<name>A0ACC0J2D3_9ERIC</name>
<evidence type="ECO:0000313" key="2">
    <source>
        <dbReference type="Proteomes" id="UP001060215"/>
    </source>
</evidence>
<protein>
    <submittedName>
        <fullName evidence="1">LEAF RUST 10 DISEASE-RESISTANCE LOCUS RECEPTOR-LIKE PROTEIN KINASE-like 2.4</fullName>
    </submittedName>
</protein>
<accession>A0ACC0J2D3</accession>
<evidence type="ECO:0000313" key="1">
    <source>
        <dbReference type="EMBL" id="KAI8031940.1"/>
    </source>
</evidence>
<reference evidence="1 2" key="1">
    <citation type="journal article" date="2022" name="Plant J.">
        <title>Chromosome-level genome of Camellia lanceoleosa provides a valuable resource for understanding genome evolution and self-incompatibility.</title>
        <authorList>
            <person name="Gong W."/>
            <person name="Xiao S."/>
            <person name="Wang L."/>
            <person name="Liao Z."/>
            <person name="Chang Y."/>
            <person name="Mo W."/>
            <person name="Hu G."/>
            <person name="Li W."/>
            <person name="Zhao G."/>
            <person name="Zhu H."/>
            <person name="Hu X."/>
            <person name="Ji K."/>
            <person name="Xiang X."/>
            <person name="Song Q."/>
            <person name="Yuan D."/>
            <person name="Jin S."/>
            <person name="Zhang L."/>
        </authorList>
    </citation>
    <scope>NUCLEOTIDE SEQUENCE [LARGE SCALE GENOMIC DNA]</scope>
    <source>
        <strain evidence="1">SQ_2022a</strain>
    </source>
</reference>
<dbReference type="Proteomes" id="UP001060215">
    <property type="component" value="Chromosome 1"/>
</dbReference>
<organism evidence="1 2">
    <name type="scientific">Camellia lanceoleosa</name>
    <dbReference type="NCBI Taxonomy" id="1840588"/>
    <lineage>
        <taxon>Eukaryota</taxon>
        <taxon>Viridiplantae</taxon>
        <taxon>Streptophyta</taxon>
        <taxon>Embryophyta</taxon>
        <taxon>Tracheophyta</taxon>
        <taxon>Spermatophyta</taxon>
        <taxon>Magnoliopsida</taxon>
        <taxon>eudicotyledons</taxon>
        <taxon>Gunneridae</taxon>
        <taxon>Pentapetalae</taxon>
        <taxon>asterids</taxon>
        <taxon>Ericales</taxon>
        <taxon>Theaceae</taxon>
        <taxon>Camellia</taxon>
    </lineage>
</organism>
<sequence>MLLLILSHIGSSTAIDQQYANCNQPFHRGNIPNIGYPFWGGSRPEYCGHPSFSLNCQADVPPKITIQARDYLVLAIDNTTQTLTVVRAEFWNNICPTTYPDNATLDTSHFNYSSNSDDLTLYYGCPAIGSVAMEATPPVIILRAA</sequence>
<comment type="caution">
    <text evidence="1">The sequence shown here is derived from an EMBL/GenBank/DDBJ whole genome shotgun (WGS) entry which is preliminary data.</text>
</comment>
<gene>
    <name evidence="1" type="ORF">LOK49_LG01G03496</name>
</gene>
<proteinExistence type="predicted"/>